<protein>
    <recommendedName>
        <fullName evidence="2">Serine aminopeptidase S33 domain-containing protein</fullName>
    </recommendedName>
</protein>
<organism evidence="3 4">
    <name type="scientific">Microctonus hyperodae</name>
    <name type="common">Parasitoid wasp</name>
    <dbReference type="NCBI Taxonomy" id="165561"/>
    <lineage>
        <taxon>Eukaryota</taxon>
        <taxon>Metazoa</taxon>
        <taxon>Ecdysozoa</taxon>
        <taxon>Arthropoda</taxon>
        <taxon>Hexapoda</taxon>
        <taxon>Insecta</taxon>
        <taxon>Pterygota</taxon>
        <taxon>Neoptera</taxon>
        <taxon>Endopterygota</taxon>
        <taxon>Hymenoptera</taxon>
        <taxon>Apocrita</taxon>
        <taxon>Ichneumonoidea</taxon>
        <taxon>Braconidae</taxon>
        <taxon>Euphorinae</taxon>
        <taxon>Microctonus</taxon>
    </lineage>
</organism>
<dbReference type="SUPFAM" id="SSF53474">
    <property type="entry name" value="alpha/beta-Hydrolases"/>
    <property type="match status" value="1"/>
</dbReference>
<reference evidence="3" key="2">
    <citation type="submission" date="2023-03" db="EMBL/GenBank/DDBJ databases">
        <authorList>
            <person name="Inwood S.N."/>
            <person name="Skelly J.G."/>
            <person name="Guhlin J."/>
            <person name="Harrop T.W.R."/>
            <person name="Goldson S.G."/>
            <person name="Dearden P.K."/>
        </authorList>
    </citation>
    <scope>NUCLEOTIDE SEQUENCE</scope>
    <source>
        <strain evidence="3">Lincoln</strain>
        <tissue evidence="3">Whole body</tissue>
    </source>
</reference>
<evidence type="ECO:0000259" key="2">
    <source>
        <dbReference type="Pfam" id="PF12146"/>
    </source>
</evidence>
<dbReference type="Proteomes" id="UP001168972">
    <property type="component" value="Unassembled WGS sequence"/>
</dbReference>
<dbReference type="Gene3D" id="3.40.50.1820">
    <property type="entry name" value="alpha/beta hydrolase"/>
    <property type="match status" value="1"/>
</dbReference>
<keyword evidence="1" id="KW-0472">Membrane</keyword>
<gene>
    <name evidence="3" type="ORF">PV327_003031</name>
</gene>
<dbReference type="InterPro" id="IPR029058">
    <property type="entry name" value="AB_hydrolase_fold"/>
</dbReference>
<reference evidence="3" key="1">
    <citation type="journal article" date="2023" name="bioRxiv">
        <title>Scaffold-level genome assemblies of two parasitoid biocontrol wasps reveal the parthenogenesis mechanism and an associated novel virus.</title>
        <authorList>
            <person name="Inwood S."/>
            <person name="Skelly J."/>
            <person name="Guhlin J."/>
            <person name="Harrop T."/>
            <person name="Goldson S."/>
            <person name="Dearden P."/>
        </authorList>
    </citation>
    <scope>NUCLEOTIDE SEQUENCE</scope>
    <source>
        <strain evidence="3">Lincoln</strain>
        <tissue evidence="3">Whole body</tissue>
    </source>
</reference>
<dbReference type="EMBL" id="JAQQBR010000002">
    <property type="protein sequence ID" value="KAK0180672.1"/>
    <property type="molecule type" value="Genomic_DNA"/>
</dbReference>
<dbReference type="GO" id="GO:0016020">
    <property type="term" value="C:membrane"/>
    <property type="evidence" value="ECO:0007669"/>
    <property type="project" value="TreeGrafter"/>
</dbReference>
<evidence type="ECO:0000256" key="1">
    <source>
        <dbReference type="SAM" id="Phobius"/>
    </source>
</evidence>
<keyword evidence="1" id="KW-0812">Transmembrane</keyword>
<dbReference type="InterPro" id="IPR022742">
    <property type="entry name" value="Hydrolase_4"/>
</dbReference>
<feature type="domain" description="Serine aminopeptidase S33" evidence="2">
    <location>
        <begin position="119"/>
        <end position="229"/>
    </location>
</feature>
<dbReference type="GO" id="GO:0008474">
    <property type="term" value="F:palmitoyl-(protein) hydrolase activity"/>
    <property type="evidence" value="ECO:0007669"/>
    <property type="project" value="TreeGrafter"/>
</dbReference>
<keyword evidence="4" id="KW-1185">Reference proteome</keyword>
<name>A0AA39L0Q8_MICHY</name>
<keyword evidence="1" id="KW-1133">Transmembrane helix</keyword>
<sequence length="308" mass="35074">MSMRMRLLRNRTIRFVSNNTLKSWIFSGTYVLLCFLLHWLYGGILGPFFLVCFAATGILYRIEDQFVYYPELPPDSRICVPLPSIFNLPFEPVYVRSGDGTLVHMFFIVQPGEKAKQSPTVLFLHGNAGNVGHRLQNVSRLYHEIQCNILMLEYRGYGFSHGTPTEEGLYMDAQAGINFLAGRTDINTNEIIVFGRSLGGAVAIDLATRYDNKVKIWCLILENTFTSIPDMASFLIGMSDTLVPPRMMADLYNNCKSTCKRLVTIPDGTHNDTWTKNGYYHNIQTFLNELREKPPARESSCHFLIEDI</sequence>
<comment type="caution">
    <text evidence="3">The sequence shown here is derived from an EMBL/GenBank/DDBJ whole genome shotgun (WGS) entry which is preliminary data.</text>
</comment>
<evidence type="ECO:0000313" key="4">
    <source>
        <dbReference type="Proteomes" id="UP001168972"/>
    </source>
</evidence>
<evidence type="ECO:0000313" key="3">
    <source>
        <dbReference type="EMBL" id="KAK0180672.1"/>
    </source>
</evidence>
<accession>A0AA39L0Q8</accession>
<proteinExistence type="predicted"/>
<dbReference type="Pfam" id="PF12146">
    <property type="entry name" value="Hydrolase_4"/>
    <property type="match status" value="1"/>
</dbReference>
<dbReference type="PANTHER" id="PTHR12277:SF81">
    <property type="entry name" value="PROTEIN ABHD13"/>
    <property type="match status" value="1"/>
</dbReference>
<dbReference type="AlphaFoldDB" id="A0AA39L0Q8"/>
<feature type="transmembrane region" description="Helical" evidence="1">
    <location>
        <begin position="21"/>
        <end position="38"/>
    </location>
</feature>
<dbReference type="PANTHER" id="PTHR12277">
    <property type="entry name" value="ALPHA/BETA HYDROLASE DOMAIN-CONTAINING PROTEIN"/>
    <property type="match status" value="1"/>
</dbReference>